<evidence type="ECO:0000259" key="1">
    <source>
        <dbReference type="Pfam" id="PF07727"/>
    </source>
</evidence>
<dbReference type="EMBL" id="SSTD01010532">
    <property type="protein sequence ID" value="TYK11663.1"/>
    <property type="molecule type" value="Genomic_DNA"/>
</dbReference>
<evidence type="ECO:0000313" key="4">
    <source>
        <dbReference type="Proteomes" id="UP000321393"/>
    </source>
</evidence>
<protein>
    <submittedName>
        <fullName evidence="2">Gag-pol polyprotein</fullName>
    </submittedName>
</protein>
<reference evidence="4 5" key="1">
    <citation type="submission" date="2019-08" db="EMBL/GenBank/DDBJ databases">
        <title>Draft genome sequences of two oriental melons (Cucumis melo L. var makuwa).</title>
        <authorList>
            <person name="Kwon S.-Y."/>
        </authorList>
    </citation>
    <scope>NUCLEOTIDE SEQUENCE [LARGE SCALE GENOMIC DNA]</scope>
    <source>
        <strain evidence="5">cv. Chang Bougi</strain>
        <strain evidence="4">cv. SW 3</strain>
        <tissue evidence="2">Leaf</tissue>
    </source>
</reference>
<gene>
    <name evidence="3" type="ORF">E5676_scaffold828G00350</name>
    <name evidence="2" type="ORF">E6C27_scaffold508G00390</name>
</gene>
<dbReference type="OrthoDB" id="413361at2759"/>
<evidence type="ECO:0000313" key="5">
    <source>
        <dbReference type="Proteomes" id="UP000321947"/>
    </source>
</evidence>
<feature type="domain" description="Reverse transcriptase Ty1/copia-type" evidence="1">
    <location>
        <begin position="2"/>
        <end position="67"/>
    </location>
</feature>
<dbReference type="Proteomes" id="UP000321393">
    <property type="component" value="Unassembled WGS sequence"/>
</dbReference>
<sequence>MNEEVFVVQSKGFIDPVHPQHVYKLHKALRGLEQAIRAWYNRLVVFLSQQGYSRGGADHTLFIKKSSMDFMIQSEFEMSIVAELAYFLDPGPAVLQWHLSVIGVICSEYDQKICHIPSSVVLGQFVSLDGSYELSTVHSDSGSSSSFKRLRRFCNVIRGCARLPDQGARKSGGYGSSLDDPSVPISIIISRLVHKTRDVSTAFLRRPQTSASHRISALTMRISALACEFALASASALTDRVSTPTDWVSAPASASASPTIKPSHPFYLKNKK</sequence>
<comment type="caution">
    <text evidence="2">The sequence shown here is derived from an EMBL/GenBank/DDBJ whole genome shotgun (WGS) entry which is preliminary data.</text>
</comment>
<name>A0A5A7VBX4_CUCMM</name>
<dbReference type="EMBL" id="SSTE01002676">
    <property type="protein sequence ID" value="KAA0063405.1"/>
    <property type="molecule type" value="Genomic_DNA"/>
</dbReference>
<proteinExistence type="predicted"/>
<accession>A0A5A7VBX4</accession>
<evidence type="ECO:0000313" key="2">
    <source>
        <dbReference type="EMBL" id="KAA0063405.1"/>
    </source>
</evidence>
<organism evidence="2 4">
    <name type="scientific">Cucumis melo var. makuwa</name>
    <name type="common">Oriental melon</name>
    <dbReference type="NCBI Taxonomy" id="1194695"/>
    <lineage>
        <taxon>Eukaryota</taxon>
        <taxon>Viridiplantae</taxon>
        <taxon>Streptophyta</taxon>
        <taxon>Embryophyta</taxon>
        <taxon>Tracheophyta</taxon>
        <taxon>Spermatophyta</taxon>
        <taxon>Magnoliopsida</taxon>
        <taxon>eudicotyledons</taxon>
        <taxon>Gunneridae</taxon>
        <taxon>Pentapetalae</taxon>
        <taxon>rosids</taxon>
        <taxon>fabids</taxon>
        <taxon>Cucurbitales</taxon>
        <taxon>Cucurbitaceae</taxon>
        <taxon>Benincaseae</taxon>
        <taxon>Cucumis</taxon>
    </lineage>
</organism>
<dbReference type="Proteomes" id="UP000321947">
    <property type="component" value="Unassembled WGS sequence"/>
</dbReference>
<dbReference type="InterPro" id="IPR013103">
    <property type="entry name" value="RVT_2"/>
</dbReference>
<dbReference type="AlphaFoldDB" id="A0A5A7VBX4"/>
<dbReference type="Pfam" id="PF07727">
    <property type="entry name" value="RVT_2"/>
    <property type="match status" value="1"/>
</dbReference>
<evidence type="ECO:0000313" key="3">
    <source>
        <dbReference type="EMBL" id="TYK11663.1"/>
    </source>
</evidence>